<dbReference type="RefSeq" id="XP_031378375.1">
    <property type="nucleotide sequence ID" value="XM_031522515.1"/>
</dbReference>
<dbReference type="InterPro" id="IPR035595">
    <property type="entry name" value="UDP_glycos_trans_CS"/>
</dbReference>
<dbReference type="GeneID" id="116193764"/>
<dbReference type="CDD" id="cd03784">
    <property type="entry name" value="GT1_Gtf-like"/>
    <property type="match status" value="1"/>
</dbReference>
<dbReference type="PANTHER" id="PTHR11926:SF1560">
    <property type="entry name" value="UDP-GLYCOSYLTRANSFERASE 74E1-RELATED"/>
    <property type="match status" value="1"/>
</dbReference>
<dbReference type="Pfam" id="PF26168">
    <property type="entry name" value="Glyco_transf_N"/>
    <property type="match status" value="1"/>
</dbReference>
<dbReference type="SUPFAM" id="SSF53756">
    <property type="entry name" value="UDP-Glycosyltransferase/glycogen phosphorylase"/>
    <property type="match status" value="1"/>
</dbReference>
<dbReference type="GO" id="GO:0080044">
    <property type="term" value="F:quercetin 7-O-glucosyltransferase activity"/>
    <property type="evidence" value="ECO:0007669"/>
    <property type="project" value="TreeGrafter"/>
</dbReference>
<dbReference type="OrthoDB" id="5835829at2759"/>
<reference evidence="8" key="2">
    <citation type="submission" date="2025-08" db="UniProtKB">
        <authorList>
            <consortium name="RefSeq"/>
        </authorList>
    </citation>
    <scope>IDENTIFICATION</scope>
    <source>
        <tissue evidence="8">Leaf</tissue>
    </source>
</reference>
<evidence type="ECO:0000256" key="2">
    <source>
        <dbReference type="ARBA" id="ARBA00022676"/>
    </source>
</evidence>
<dbReference type="FunFam" id="3.40.50.2000:FF:000019">
    <property type="entry name" value="Glycosyltransferase"/>
    <property type="match status" value="1"/>
</dbReference>
<evidence type="ECO:0000259" key="6">
    <source>
        <dbReference type="Pfam" id="PF26168"/>
    </source>
</evidence>
<reference evidence="7" key="1">
    <citation type="journal article" date="2020" name="Plant Biotechnol. J.">
        <title>The pomegranate (Punica granatum L.) draft genome dissects genetic divergence between soft- and hard-seeded cultivars.</title>
        <authorList>
            <person name="Luo X."/>
            <person name="Li H."/>
            <person name="Wu Z."/>
            <person name="Yao W."/>
            <person name="Zhao P."/>
            <person name="Cao D."/>
            <person name="Yu H."/>
            <person name="Li K."/>
            <person name="Poudel K."/>
            <person name="Zhao D."/>
            <person name="Zhang F."/>
            <person name="Xia X."/>
            <person name="Chen L."/>
            <person name="Wang Q."/>
            <person name="Jing D."/>
            <person name="Cao S."/>
        </authorList>
    </citation>
    <scope>NUCLEOTIDE SEQUENCE [LARGE SCALE GENOMIC DNA]</scope>
    <source>
        <strain evidence="7">cv. Tunisia</strain>
    </source>
</reference>
<proteinExistence type="inferred from homology"/>
<dbReference type="Gene3D" id="3.40.50.2000">
    <property type="entry name" value="Glycogen Phosphorylase B"/>
    <property type="match status" value="2"/>
</dbReference>
<name>A0A6P8C6G9_PUNGR</name>
<keyword evidence="7" id="KW-1185">Reference proteome</keyword>
<evidence type="ECO:0000256" key="4">
    <source>
        <dbReference type="RuleBase" id="RU003718"/>
    </source>
</evidence>
<comment type="similarity">
    <text evidence="1 4">Belongs to the UDP-glycosyltransferase family.</text>
</comment>
<organism evidence="7 8">
    <name type="scientific">Punica granatum</name>
    <name type="common">Pomegranate</name>
    <dbReference type="NCBI Taxonomy" id="22663"/>
    <lineage>
        <taxon>Eukaryota</taxon>
        <taxon>Viridiplantae</taxon>
        <taxon>Streptophyta</taxon>
        <taxon>Embryophyta</taxon>
        <taxon>Tracheophyta</taxon>
        <taxon>Spermatophyta</taxon>
        <taxon>Magnoliopsida</taxon>
        <taxon>eudicotyledons</taxon>
        <taxon>Gunneridae</taxon>
        <taxon>Pentapetalae</taxon>
        <taxon>rosids</taxon>
        <taxon>malvids</taxon>
        <taxon>Myrtales</taxon>
        <taxon>Lythraceae</taxon>
        <taxon>Punica</taxon>
    </lineage>
</organism>
<feature type="domain" description="Glycosyltransferase N-terminal" evidence="6">
    <location>
        <begin position="10"/>
        <end position="44"/>
    </location>
</feature>
<evidence type="ECO:0000313" key="7">
    <source>
        <dbReference type="Proteomes" id="UP000515151"/>
    </source>
</evidence>
<accession>A0A6P8C6G9</accession>
<dbReference type="PANTHER" id="PTHR11926">
    <property type="entry name" value="GLUCOSYL/GLUCURONOSYL TRANSFERASES"/>
    <property type="match status" value="1"/>
</dbReference>
<keyword evidence="2 4" id="KW-0328">Glycosyltransferase</keyword>
<dbReference type="AlphaFoldDB" id="A0A6P8C6G9"/>
<evidence type="ECO:0000256" key="3">
    <source>
        <dbReference type="ARBA" id="ARBA00022679"/>
    </source>
</evidence>
<evidence type="ECO:0000256" key="1">
    <source>
        <dbReference type="ARBA" id="ARBA00009995"/>
    </source>
</evidence>
<dbReference type="InterPro" id="IPR002213">
    <property type="entry name" value="UDP_glucos_trans"/>
</dbReference>
<dbReference type="GO" id="GO:0080043">
    <property type="term" value="F:quercetin 3-O-glucosyltransferase activity"/>
    <property type="evidence" value="ECO:0007669"/>
    <property type="project" value="TreeGrafter"/>
</dbReference>
<sequence length="455" mass="51217">MDDENEKRAHVLVVSFPIQGHINPLLQFSKLLASKGLKVTLIIPSSTTEYSPSATPSSISVVHIPKGYEDGDTLSIDERLQRFFTVVTRALGEFIRKQVESEFPPKVLVYDSTLAWALDIAHEHGLHAAPFFTQPCMVNAIHYLANHGQLKIPAQGPFRLIPSTPQLETSDLPSNITDTESHPVLMSLVLNQFSNLERARWILVNTFFELEEEVVKWMRTLYPFMTIGPTIPSIYLDHRLEDDREYGFSLFKPEMESCMKWLDSKEAASVIYISFGSLAFLGEEQMEELAWGLKNSEIHFLWVVRKSEEKKLPAGFLDAIAPSDMGMVVSWCSQLEVLAHKAVGGFLTHCGWNSTLEAMCLGVPLVGMAKWQDQPTNARFIEDVWKIGLRVRTGEKGIASREAIEACVREVMEGEKGKEMRKNSSRWRELAKRAVGEGGSSDKSINEFVAQLVRC</sequence>
<dbReference type="Proteomes" id="UP000515151">
    <property type="component" value="Chromosome 2"/>
</dbReference>
<protein>
    <recommendedName>
        <fullName evidence="5">Glycosyltransferase</fullName>
        <ecNumber evidence="5">2.4.1.-</ecNumber>
    </recommendedName>
</protein>
<dbReference type="InterPro" id="IPR058980">
    <property type="entry name" value="Glyco_transf_N"/>
</dbReference>
<evidence type="ECO:0000256" key="5">
    <source>
        <dbReference type="RuleBase" id="RU362057"/>
    </source>
</evidence>
<dbReference type="PROSITE" id="PS00375">
    <property type="entry name" value="UDPGT"/>
    <property type="match status" value="1"/>
</dbReference>
<keyword evidence="3 4" id="KW-0808">Transferase</keyword>
<dbReference type="EC" id="2.4.1.-" evidence="5"/>
<dbReference type="Pfam" id="PF00201">
    <property type="entry name" value="UDPGT"/>
    <property type="match status" value="1"/>
</dbReference>
<gene>
    <name evidence="8" type="primary">LOC116193764</name>
</gene>
<evidence type="ECO:0000313" key="8">
    <source>
        <dbReference type="RefSeq" id="XP_031378375.1"/>
    </source>
</evidence>